<gene>
    <name evidence="2" type="primary">BQ5605_C001g00153</name>
    <name evidence="2" type="ORF">BQ5605_C001G00153</name>
</gene>
<feature type="compositionally biased region" description="Basic residues" evidence="1">
    <location>
        <begin position="1"/>
        <end position="10"/>
    </location>
</feature>
<proteinExistence type="predicted"/>
<name>A0A2X0M2E9_9BASI</name>
<feature type="compositionally biased region" description="Acidic residues" evidence="1">
    <location>
        <begin position="173"/>
        <end position="188"/>
    </location>
</feature>
<protein>
    <submittedName>
        <fullName evidence="2">BQ5605_C001g00153 protein</fullName>
    </submittedName>
</protein>
<sequence length="575" mass="64869">MLKIGRRRGAGSRSARCGNERYGPVEGVMRLLDFANLTDNIDMHAADGYVKSSTYHERGNTRAHMKEIKERREVPSSYISDANMPEASVAFASPARYPGTGVSKSSNAPPSSLSRPMPVSPIEIDDLITIVLARSRQQPVDPRSKSKLRGAQSRPAKAVFKNGPIMTSQALSDSDDSDDSDDPDDSDEMSSSTPLELQNSTIATLHEDFWLRSEQQCSKRMAIVQALLGLLSVATELKEWLMHMDCLFITNPSMCAKLEMEETIALQAYDYDPKPVLKDASEAYFKLRKRIIRSVIVLIKERRSDYTTPLKRGEYSDPSSWLVSLYTFTVDYIPIPIPRDHLPTSTARVQIETHFQPAGYCSACQCVQIEILPRRHFIVDWPVLLSSLNLSQPTLSEVSAHLLATSNGGPRETKYWASLSQERLHRTLLHPADRSITSLPRVLVFNINNQYPRHEQTPRELRLAVSGQMELVWSLRSEVRYILSGEHFATDAIVGYEEEAARYHFDAMRGHLAYPTGNRTTNGLVTMLFYELTCYLRSMRCWTLDGSFDEGKGVWKMQDASVLFEGFKSVKLENL</sequence>
<keyword evidence="3" id="KW-1185">Reference proteome</keyword>
<feature type="region of interest" description="Disordered" evidence="1">
    <location>
        <begin position="99"/>
        <end position="119"/>
    </location>
</feature>
<evidence type="ECO:0000313" key="3">
    <source>
        <dbReference type="Proteomes" id="UP000249464"/>
    </source>
</evidence>
<accession>A0A2X0M2E9</accession>
<feature type="region of interest" description="Disordered" evidence="1">
    <location>
        <begin position="1"/>
        <end position="20"/>
    </location>
</feature>
<feature type="region of interest" description="Disordered" evidence="1">
    <location>
        <begin position="135"/>
        <end position="197"/>
    </location>
</feature>
<dbReference type="AlphaFoldDB" id="A0A2X0M2E9"/>
<feature type="compositionally biased region" description="Low complexity" evidence="1">
    <location>
        <begin position="103"/>
        <end position="116"/>
    </location>
</feature>
<dbReference type="EMBL" id="FQNC01000043">
    <property type="protein sequence ID" value="SGY44409.1"/>
    <property type="molecule type" value="Genomic_DNA"/>
</dbReference>
<dbReference type="Proteomes" id="UP000249464">
    <property type="component" value="Unassembled WGS sequence"/>
</dbReference>
<organism evidence="2 3">
    <name type="scientific">Microbotryum silenes-dioicae</name>
    <dbReference type="NCBI Taxonomy" id="796604"/>
    <lineage>
        <taxon>Eukaryota</taxon>
        <taxon>Fungi</taxon>
        <taxon>Dikarya</taxon>
        <taxon>Basidiomycota</taxon>
        <taxon>Pucciniomycotina</taxon>
        <taxon>Microbotryomycetes</taxon>
        <taxon>Microbotryales</taxon>
        <taxon>Microbotryaceae</taxon>
        <taxon>Microbotryum</taxon>
    </lineage>
</organism>
<reference evidence="2 3" key="1">
    <citation type="submission" date="2016-11" db="EMBL/GenBank/DDBJ databases">
        <authorList>
            <person name="Jaros S."/>
            <person name="Januszkiewicz K."/>
            <person name="Wedrychowicz H."/>
        </authorList>
    </citation>
    <scope>NUCLEOTIDE SEQUENCE [LARGE SCALE GENOMIC DNA]</scope>
</reference>
<evidence type="ECO:0000313" key="2">
    <source>
        <dbReference type="EMBL" id="SGY44409.1"/>
    </source>
</evidence>
<evidence type="ECO:0000256" key="1">
    <source>
        <dbReference type="SAM" id="MobiDB-lite"/>
    </source>
</evidence>